<reference evidence="1" key="1">
    <citation type="submission" date="2020-03" db="EMBL/GenBank/DDBJ databases">
        <title>The deep terrestrial virosphere.</title>
        <authorList>
            <person name="Holmfeldt K."/>
            <person name="Nilsson E."/>
            <person name="Simone D."/>
            <person name="Lopez-Fernandez M."/>
            <person name="Wu X."/>
            <person name="de Brujin I."/>
            <person name="Lundin D."/>
            <person name="Andersson A."/>
            <person name="Bertilsson S."/>
            <person name="Dopson M."/>
        </authorList>
    </citation>
    <scope>NUCLEOTIDE SEQUENCE</scope>
    <source>
        <strain evidence="1">MM415A00945</strain>
        <strain evidence="2">MM415B03051</strain>
    </source>
</reference>
<gene>
    <name evidence="1" type="ORF">MM415A00945_0009</name>
    <name evidence="2" type="ORF">MM415B03051_0005</name>
</gene>
<organism evidence="1">
    <name type="scientific">viral metagenome</name>
    <dbReference type="NCBI Taxonomy" id="1070528"/>
    <lineage>
        <taxon>unclassified sequences</taxon>
        <taxon>metagenomes</taxon>
        <taxon>organismal metagenomes</taxon>
    </lineage>
</organism>
<sequence>MGRTDRVTDSIARPGAILPSINQGIYEESTTARAKLGSRMDLGDGRVFYYALNGATALAPGKLVCSPVVATEKETNMAQAETVGSKQIDMVAVGTITADQYAEGYMSVVNDTGEGQTYKIRGNSAASAAAVCTVYLYDEIKTALDTTSEVIITPNILRGVILNTTSSVTSFVCGVPLFAVTAANYFWLQTWGPCSVLCGDSLGNAVTERCCIATGSGEFLSTAGSVTGHQQIGYQIYSGTDVVDTEYHLIYLTIMP</sequence>
<dbReference type="EMBL" id="MT142683">
    <property type="protein sequence ID" value="QJA87127.1"/>
    <property type="molecule type" value="Genomic_DNA"/>
</dbReference>
<dbReference type="EMBL" id="MT142366">
    <property type="protein sequence ID" value="QJA79084.1"/>
    <property type="molecule type" value="Genomic_DNA"/>
</dbReference>
<evidence type="ECO:0000313" key="1">
    <source>
        <dbReference type="EMBL" id="QJA79084.1"/>
    </source>
</evidence>
<evidence type="ECO:0000313" key="2">
    <source>
        <dbReference type="EMBL" id="QJA87127.1"/>
    </source>
</evidence>
<protein>
    <submittedName>
        <fullName evidence="1">Uncharacterized protein</fullName>
    </submittedName>
</protein>
<dbReference type="AlphaFoldDB" id="A0A6M3KBP6"/>
<accession>A0A6M3KBP6</accession>
<name>A0A6M3KBP6_9ZZZZ</name>
<proteinExistence type="predicted"/>